<evidence type="ECO:0000256" key="9">
    <source>
        <dbReference type="PROSITE-ProRule" id="PRU00175"/>
    </source>
</evidence>
<dbReference type="GO" id="GO:0008270">
    <property type="term" value="F:zinc ion binding"/>
    <property type="evidence" value="ECO:0007669"/>
    <property type="project" value="UniProtKB-KW"/>
</dbReference>
<evidence type="ECO:0000256" key="8">
    <source>
        <dbReference type="ARBA" id="ARBA00022833"/>
    </source>
</evidence>
<evidence type="ECO:0000256" key="4">
    <source>
        <dbReference type="ARBA" id="ARBA00022679"/>
    </source>
</evidence>
<protein>
    <recommendedName>
        <fullName evidence="3">RING-type E3 ubiquitin transferase</fullName>
        <ecNumber evidence="3">2.3.2.27</ecNumber>
    </recommendedName>
</protein>
<dbReference type="OrthoDB" id="913834at2759"/>
<comment type="pathway">
    <text evidence="2">Protein modification; protein ubiquitination.</text>
</comment>
<evidence type="ECO:0000256" key="6">
    <source>
        <dbReference type="ARBA" id="ARBA00022771"/>
    </source>
</evidence>
<comment type="caution">
    <text evidence="11">The sequence shown here is derived from an EMBL/GenBank/DDBJ whole genome shotgun (WGS) entry which is preliminary data.</text>
</comment>
<reference evidence="11" key="1">
    <citation type="submission" date="2020-07" db="EMBL/GenBank/DDBJ databases">
        <title>Ethylene signaling mediates host invasion by parasitic plants.</title>
        <authorList>
            <person name="Yoshida S."/>
        </authorList>
    </citation>
    <scope>NUCLEOTIDE SEQUENCE</scope>
    <source>
        <strain evidence="11">Okayama</strain>
    </source>
</reference>
<sequence>MDTNFDDDDDHHHHVGDGGLCEEAISKCLKLRVCNHDDDEICVVCQDGLYQEEKENKMIAILGCMHEYHVDCIKPWLRTKDFCPLCKAKALISHDGDDGMYVDK</sequence>
<dbReference type="PROSITE" id="PS50089">
    <property type="entry name" value="ZF_RING_2"/>
    <property type="match status" value="1"/>
</dbReference>
<keyword evidence="12" id="KW-1185">Reference proteome</keyword>
<feature type="domain" description="RING-type" evidence="10">
    <location>
        <begin position="42"/>
        <end position="87"/>
    </location>
</feature>
<evidence type="ECO:0000256" key="7">
    <source>
        <dbReference type="ARBA" id="ARBA00022786"/>
    </source>
</evidence>
<evidence type="ECO:0000256" key="1">
    <source>
        <dbReference type="ARBA" id="ARBA00000900"/>
    </source>
</evidence>
<comment type="catalytic activity">
    <reaction evidence="1">
        <text>S-ubiquitinyl-[E2 ubiquitin-conjugating enzyme]-L-cysteine + [acceptor protein]-L-lysine = [E2 ubiquitin-conjugating enzyme]-L-cysteine + N(6)-ubiquitinyl-[acceptor protein]-L-lysine.</text>
        <dbReference type="EC" id="2.3.2.27"/>
    </reaction>
</comment>
<keyword evidence="4" id="KW-0808">Transferase</keyword>
<accession>A0A830BZ21</accession>
<dbReference type="EC" id="2.3.2.27" evidence="3"/>
<dbReference type="InterPro" id="IPR001841">
    <property type="entry name" value="Znf_RING"/>
</dbReference>
<dbReference type="SUPFAM" id="SSF57850">
    <property type="entry name" value="RING/U-box"/>
    <property type="match status" value="1"/>
</dbReference>
<dbReference type="Proteomes" id="UP000653305">
    <property type="component" value="Unassembled WGS sequence"/>
</dbReference>
<evidence type="ECO:0000313" key="11">
    <source>
        <dbReference type="EMBL" id="GFP88485.1"/>
    </source>
</evidence>
<dbReference type="PANTHER" id="PTHR22937">
    <property type="entry name" value="E3 UBIQUITIN-PROTEIN LIGASE RNF165"/>
    <property type="match status" value="1"/>
</dbReference>
<evidence type="ECO:0000256" key="2">
    <source>
        <dbReference type="ARBA" id="ARBA00004906"/>
    </source>
</evidence>
<dbReference type="AlphaFoldDB" id="A0A830BZ21"/>
<evidence type="ECO:0000256" key="5">
    <source>
        <dbReference type="ARBA" id="ARBA00022723"/>
    </source>
</evidence>
<gene>
    <name evidence="11" type="ORF">PHJA_000992200</name>
</gene>
<keyword evidence="7" id="KW-0833">Ubl conjugation pathway</keyword>
<evidence type="ECO:0000313" key="12">
    <source>
        <dbReference type="Proteomes" id="UP000653305"/>
    </source>
</evidence>
<proteinExistence type="predicted"/>
<evidence type="ECO:0000259" key="10">
    <source>
        <dbReference type="PROSITE" id="PS50089"/>
    </source>
</evidence>
<organism evidence="11 12">
    <name type="scientific">Phtheirospermum japonicum</name>
    <dbReference type="NCBI Taxonomy" id="374723"/>
    <lineage>
        <taxon>Eukaryota</taxon>
        <taxon>Viridiplantae</taxon>
        <taxon>Streptophyta</taxon>
        <taxon>Embryophyta</taxon>
        <taxon>Tracheophyta</taxon>
        <taxon>Spermatophyta</taxon>
        <taxon>Magnoliopsida</taxon>
        <taxon>eudicotyledons</taxon>
        <taxon>Gunneridae</taxon>
        <taxon>Pentapetalae</taxon>
        <taxon>asterids</taxon>
        <taxon>lamiids</taxon>
        <taxon>Lamiales</taxon>
        <taxon>Orobanchaceae</taxon>
        <taxon>Orobanchaceae incertae sedis</taxon>
        <taxon>Phtheirospermum</taxon>
    </lineage>
</organism>
<dbReference type="Pfam" id="PF12678">
    <property type="entry name" value="zf-rbx1"/>
    <property type="match status" value="1"/>
</dbReference>
<dbReference type="SMART" id="SM00184">
    <property type="entry name" value="RING"/>
    <property type="match status" value="1"/>
</dbReference>
<keyword evidence="8" id="KW-0862">Zinc</keyword>
<name>A0A830BZ21_9LAMI</name>
<dbReference type="Gene3D" id="3.30.40.10">
    <property type="entry name" value="Zinc/RING finger domain, C3HC4 (zinc finger)"/>
    <property type="match status" value="1"/>
</dbReference>
<dbReference type="GO" id="GO:0061630">
    <property type="term" value="F:ubiquitin protein ligase activity"/>
    <property type="evidence" value="ECO:0007669"/>
    <property type="project" value="UniProtKB-EC"/>
</dbReference>
<dbReference type="InterPro" id="IPR024766">
    <property type="entry name" value="Znf_RING_H2"/>
</dbReference>
<dbReference type="PANTHER" id="PTHR22937:SF163">
    <property type="entry name" value="RING-TYPE E3 UBIQUITIN TRANSFERASE"/>
    <property type="match status" value="1"/>
</dbReference>
<keyword evidence="6 9" id="KW-0863">Zinc-finger</keyword>
<dbReference type="EMBL" id="BMAC01000168">
    <property type="protein sequence ID" value="GFP88485.1"/>
    <property type="molecule type" value="Genomic_DNA"/>
</dbReference>
<evidence type="ECO:0000256" key="3">
    <source>
        <dbReference type="ARBA" id="ARBA00012483"/>
    </source>
</evidence>
<dbReference type="InterPro" id="IPR013083">
    <property type="entry name" value="Znf_RING/FYVE/PHD"/>
</dbReference>
<dbReference type="InterPro" id="IPR045191">
    <property type="entry name" value="MBR1/2-like"/>
</dbReference>
<keyword evidence="5" id="KW-0479">Metal-binding</keyword>